<dbReference type="GO" id="GO:0043565">
    <property type="term" value="F:sequence-specific DNA binding"/>
    <property type="evidence" value="ECO:0007669"/>
    <property type="project" value="InterPro"/>
</dbReference>
<dbReference type="OrthoDB" id="6670788at2"/>
<evidence type="ECO:0000259" key="3">
    <source>
        <dbReference type="PROSITE" id="PS01124"/>
    </source>
</evidence>
<dbReference type="AlphaFoldDB" id="A0A1V2DTN2"/>
<organism evidence="4 5">
    <name type="scientific">Marinobacter lutaoensis</name>
    <dbReference type="NCBI Taxonomy" id="135739"/>
    <lineage>
        <taxon>Bacteria</taxon>
        <taxon>Pseudomonadati</taxon>
        <taxon>Pseudomonadota</taxon>
        <taxon>Gammaproteobacteria</taxon>
        <taxon>Pseudomonadales</taxon>
        <taxon>Marinobacteraceae</taxon>
        <taxon>Marinobacter</taxon>
    </lineage>
</organism>
<dbReference type="PANTHER" id="PTHR47893">
    <property type="entry name" value="REGULATORY PROTEIN PCHR"/>
    <property type="match status" value="1"/>
</dbReference>
<protein>
    <recommendedName>
        <fullName evidence="3">HTH araC/xylS-type domain-containing protein</fullName>
    </recommendedName>
</protein>
<proteinExistence type="predicted"/>
<evidence type="ECO:0000313" key="4">
    <source>
        <dbReference type="EMBL" id="ONF44095.1"/>
    </source>
</evidence>
<reference evidence="4 5" key="1">
    <citation type="submission" date="2016-12" db="EMBL/GenBank/DDBJ databases">
        <title>Marinobacter lutaoensis whole genome sequencing.</title>
        <authorList>
            <person name="Verma A."/>
            <person name="Krishnamurthi S."/>
        </authorList>
    </citation>
    <scope>NUCLEOTIDE SEQUENCE [LARGE SCALE GENOMIC DNA]</scope>
    <source>
        <strain evidence="4 5">T5054</strain>
    </source>
</reference>
<dbReference type="GO" id="GO:0003700">
    <property type="term" value="F:DNA-binding transcription factor activity"/>
    <property type="evidence" value="ECO:0007669"/>
    <property type="project" value="InterPro"/>
</dbReference>
<dbReference type="InterPro" id="IPR018060">
    <property type="entry name" value="HTH_AraC"/>
</dbReference>
<keyword evidence="1" id="KW-0805">Transcription regulation</keyword>
<dbReference type="InterPro" id="IPR053142">
    <property type="entry name" value="PchR_regulatory_protein"/>
</dbReference>
<dbReference type="SMART" id="SM00342">
    <property type="entry name" value="HTH_ARAC"/>
    <property type="match status" value="1"/>
</dbReference>
<comment type="caution">
    <text evidence="4">The sequence shown here is derived from an EMBL/GenBank/DDBJ whole genome shotgun (WGS) entry which is preliminary data.</text>
</comment>
<dbReference type="PANTHER" id="PTHR47893:SF1">
    <property type="entry name" value="REGULATORY PROTEIN PCHR"/>
    <property type="match status" value="1"/>
</dbReference>
<dbReference type="Proteomes" id="UP000189339">
    <property type="component" value="Unassembled WGS sequence"/>
</dbReference>
<dbReference type="InterPro" id="IPR009057">
    <property type="entry name" value="Homeodomain-like_sf"/>
</dbReference>
<feature type="domain" description="HTH araC/xylS-type" evidence="3">
    <location>
        <begin position="248"/>
        <end position="346"/>
    </location>
</feature>
<dbReference type="Gene3D" id="1.10.10.60">
    <property type="entry name" value="Homeodomain-like"/>
    <property type="match status" value="2"/>
</dbReference>
<keyword evidence="5" id="KW-1185">Reference proteome</keyword>
<evidence type="ECO:0000256" key="1">
    <source>
        <dbReference type="ARBA" id="ARBA00023015"/>
    </source>
</evidence>
<dbReference type="EMBL" id="MSCW01000005">
    <property type="protein sequence ID" value="ONF44095.1"/>
    <property type="molecule type" value="Genomic_DNA"/>
</dbReference>
<dbReference type="PROSITE" id="PS01124">
    <property type="entry name" value="HTH_ARAC_FAMILY_2"/>
    <property type="match status" value="1"/>
</dbReference>
<gene>
    <name evidence="4" type="ORF">BTO32_07335</name>
</gene>
<name>A0A1V2DTN2_9GAMM</name>
<sequence>MLEVETPASTGRSRGVARGIQQFGDQLAKSLSEPVRPLASVSRSPYASHAHLSLTPPLGEGYLESIELPSGLVISRKDCAFSRPLTSHYSQVCRTLGFSVVLAGRYEVELPHPKLSNRIRAGSVWVSGGHLASVTTRHCQGEKMTGIGLDLPEHMVEAWKDEAPESIRQALRHRFAEGEGMCARYAPITPALHRLAQQMLRCSTSSLCARLEYESLALGLLAFLLRAGDDHGMTAAERRHARQKRQIREAQDILHAEWRCPPTITQLASRVGMNECYLKSGFKDVVGMTIGQYVRSLRMEHARHLLARQGYTVQQAALEVGFSNPSHFAAAFRTHFGYRPSETGRGH</sequence>
<evidence type="ECO:0000256" key="2">
    <source>
        <dbReference type="ARBA" id="ARBA00023163"/>
    </source>
</evidence>
<dbReference type="STRING" id="135739.BTO32_07335"/>
<evidence type="ECO:0000313" key="5">
    <source>
        <dbReference type="Proteomes" id="UP000189339"/>
    </source>
</evidence>
<dbReference type="RefSeq" id="WP_076723975.1">
    <property type="nucleotide sequence ID" value="NZ_MSCW01000005.1"/>
</dbReference>
<dbReference type="SUPFAM" id="SSF46689">
    <property type="entry name" value="Homeodomain-like"/>
    <property type="match status" value="2"/>
</dbReference>
<dbReference type="Pfam" id="PF12833">
    <property type="entry name" value="HTH_18"/>
    <property type="match status" value="1"/>
</dbReference>
<accession>A0A1V2DTN2</accession>
<keyword evidence="2" id="KW-0804">Transcription</keyword>